<evidence type="ECO:0000313" key="1">
    <source>
        <dbReference type="EMBL" id="KAL0130358.1"/>
    </source>
</evidence>
<organism evidence="1 2">
    <name type="scientific">Cardiocondyla obscurior</name>
    <dbReference type="NCBI Taxonomy" id="286306"/>
    <lineage>
        <taxon>Eukaryota</taxon>
        <taxon>Metazoa</taxon>
        <taxon>Ecdysozoa</taxon>
        <taxon>Arthropoda</taxon>
        <taxon>Hexapoda</taxon>
        <taxon>Insecta</taxon>
        <taxon>Pterygota</taxon>
        <taxon>Neoptera</taxon>
        <taxon>Endopterygota</taxon>
        <taxon>Hymenoptera</taxon>
        <taxon>Apocrita</taxon>
        <taxon>Aculeata</taxon>
        <taxon>Formicoidea</taxon>
        <taxon>Formicidae</taxon>
        <taxon>Myrmicinae</taxon>
        <taxon>Cardiocondyla</taxon>
    </lineage>
</organism>
<keyword evidence="2" id="KW-1185">Reference proteome</keyword>
<accession>A0AAW2GSY2</accession>
<dbReference type="AlphaFoldDB" id="A0AAW2GSY2"/>
<sequence length="143" mass="15835">MIKILNKFFPLYTCVFCFRRCYQPCLEICSSGLRSVILLNSNLKSARPDNLVYRMAASNLSSSSGSIFLATSQNLLERMPNLSASPSLSIRSSRVAINCFASSKVSIASSLERNSCLGGNLSPHPATYLIAKLRLRIRVVLRR</sequence>
<name>A0AAW2GSY2_9HYME</name>
<protein>
    <submittedName>
        <fullName evidence="1">Uncharacterized protein</fullName>
    </submittedName>
</protein>
<evidence type="ECO:0000313" key="2">
    <source>
        <dbReference type="Proteomes" id="UP001430953"/>
    </source>
</evidence>
<gene>
    <name evidence="1" type="ORF">PUN28_002182</name>
</gene>
<comment type="caution">
    <text evidence="1">The sequence shown here is derived from an EMBL/GenBank/DDBJ whole genome shotgun (WGS) entry which is preliminary data.</text>
</comment>
<dbReference type="Proteomes" id="UP001430953">
    <property type="component" value="Unassembled WGS sequence"/>
</dbReference>
<reference evidence="1 2" key="1">
    <citation type="submission" date="2023-03" db="EMBL/GenBank/DDBJ databases">
        <title>High recombination rates correlate with genetic variation in Cardiocondyla obscurior ants.</title>
        <authorList>
            <person name="Errbii M."/>
        </authorList>
    </citation>
    <scope>NUCLEOTIDE SEQUENCE [LARGE SCALE GENOMIC DNA]</scope>
    <source>
        <strain evidence="1">Alpha-2009</strain>
        <tissue evidence="1">Whole body</tissue>
    </source>
</reference>
<dbReference type="EMBL" id="JADYXP020000002">
    <property type="protein sequence ID" value="KAL0130358.1"/>
    <property type="molecule type" value="Genomic_DNA"/>
</dbReference>
<proteinExistence type="predicted"/>